<dbReference type="EMBL" id="QGKV02000297">
    <property type="protein sequence ID" value="KAF3612192.1"/>
    <property type="molecule type" value="Genomic_DNA"/>
</dbReference>
<proteinExistence type="predicted"/>
<organism evidence="1 2">
    <name type="scientific">Brassica cretica</name>
    <name type="common">Mustard</name>
    <dbReference type="NCBI Taxonomy" id="69181"/>
    <lineage>
        <taxon>Eukaryota</taxon>
        <taxon>Viridiplantae</taxon>
        <taxon>Streptophyta</taxon>
        <taxon>Embryophyta</taxon>
        <taxon>Tracheophyta</taxon>
        <taxon>Spermatophyta</taxon>
        <taxon>Magnoliopsida</taxon>
        <taxon>eudicotyledons</taxon>
        <taxon>Gunneridae</taxon>
        <taxon>Pentapetalae</taxon>
        <taxon>rosids</taxon>
        <taxon>malvids</taxon>
        <taxon>Brassicales</taxon>
        <taxon>Brassicaceae</taxon>
        <taxon>Brassiceae</taxon>
        <taxon>Brassica</taxon>
    </lineage>
</organism>
<reference evidence="1 2" key="1">
    <citation type="journal article" date="2020" name="BMC Genomics">
        <title>Intraspecific diversification of the crop wild relative Brassica cretica Lam. using demographic model selection.</title>
        <authorList>
            <person name="Kioukis A."/>
            <person name="Michalopoulou V.A."/>
            <person name="Briers L."/>
            <person name="Pirintsos S."/>
            <person name="Studholme D.J."/>
            <person name="Pavlidis P."/>
            <person name="Sarris P.F."/>
        </authorList>
    </citation>
    <scope>NUCLEOTIDE SEQUENCE [LARGE SCALE GENOMIC DNA]</scope>
    <source>
        <strain evidence="2">cv. PFS-1207/04</strain>
    </source>
</reference>
<gene>
    <name evidence="1" type="ORF">DY000_02045111</name>
</gene>
<name>A0ABQ7F8L9_BRACR</name>
<keyword evidence="2" id="KW-1185">Reference proteome</keyword>
<accession>A0ABQ7F8L9</accession>
<comment type="caution">
    <text evidence="1">The sequence shown here is derived from an EMBL/GenBank/DDBJ whole genome shotgun (WGS) entry which is preliminary data.</text>
</comment>
<evidence type="ECO:0000313" key="2">
    <source>
        <dbReference type="Proteomes" id="UP000266723"/>
    </source>
</evidence>
<sequence length="107" mass="12198">MPFESPSNVVKAQPLSVITTEPLYSIALPLSKRFEFRVRSKTPPHDERSQLSGRFKNLFKTHLIIFRISCKTRKDFARRVLMGASHSALHKDLSSSSWAGFRSMDCS</sequence>
<protein>
    <submittedName>
        <fullName evidence="1">Uncharacterized protein</fullName>
    </submittedName>
</protein>
<dbReference type="Proteomes" id="UP000266723">
    <property type="component" value="Unassembled WGS sequence"/>
</dbReference>
<evidence type="ECO:0000313" key="1">
    <source>
        <dbReference type="EMBL" id="KAF3612192.1"/>
    </source>
</evidence>